<keyword evidence="3" id="KW-1185">Reference proteome</keyword>
<dbReference type="GO" id="GO:0046464">
    <property type="term" value="P:acylglycerol catabolic process"/>
    <property type="evidence" value="ECO:0000318"/>
    <property type="project" value="GO_Central"/>
</dbReference>
<dbReference type="InterPro" id="IPR029058">
    <property type="entry name" value="AB_hydrolase_fold"/>
</dbReference>
<feature type="domain" description="AB hydrolase-1" evidence="1">
    <location>
        <begin position="83"/>
        <end position="325"/>
    </location>
</feature>
<dbReference type="GeneID" id="3876785"/>
<dbReference type="RefSeq" id="XP_960637.2">
    <property type="nucleotide sequence ID" value="XM_955544.2"/>
</dbReference>
<dbReference type="SMR" id="Q1K6K0"/>
<dbReference type="STRING" id="367110.Q1K6K0"/>
<dbReference type="InterPro" id="IPR050266">
    <property type="entry name" value="AB_hydrolase_sf"/>
</dbReference>
<dbReference type="GO" id="GO:0016020">
    <property type="term" value="C:membrane"/>
    <property type="evidence" value="ECO:0000318"/>
    <property type="project" value="GO_Central"/>
</dbReference>
<dbReference type="PANTHER" id="PTHR43798">
    <property type="entry name" value="MONOACYLGLYCEROL LIPASE"/>
    <property type="match status" value="1"/>
</dbReference>
<organism evidence="2 3">
    <name type="scientific">Neurospora crassa (strain ATCC 24698 / 74-OR23-1A / CBS 708.71 / DSM 1257 / FGSC 987)</name>
    <dbReference type="NCBI Taxonomy" id="367110"/>
    <lineage>
        <taxon>Eukaryota</taxon>
        <taxon>Fungi</taxon>
        <taxon>Dikarya</taxon>
        <taxon>Ascomycota</taxon>
        <taxon>Pezizomycotina</taxon>
        <taxon>Sordariomycetes</taxon>
        <taxon>Sordariomycetidae</taxon>
        <taxon>Sordariales</taxon>
        <taxon>Sordariaceae</taxon>
        <taxon>Neurospora</taxon>
    </lineage>
</organism>
<dbReference type="KEGG" id="ncr:NCU09690"/>
<dbReference type="VEuPathDB" id="FungiDB:NCU09690"/>
<evidence type="ECO:0000313" key="3">
    <source>
        <dbReference type="Proteomes" id="UP000001805"/>
    </source>
</evidence>
<gene>
    <name evidence="2" type="ORF">NCU09690</name>
</gene>
<dbReference type="EMBL" id="CM002240">
    <property type="protein sequence ID" value="EAA31401.2"/>
    <property type="molecule type" value="Genomic_DNA"/>
</dbReference>
<evidence type="ECO:0000313" key="2">
    <source>
        <dbReference type="EMBL" id="EAA31401.2"/>
    </source>
</evidence>
<proteinExistence type="predicted"/>
<dbReference type="PaxDb" id="5141-EFNCRP00000009396"/>
<accession>Q1K6K0</accession>
<dbReference type="OrthoDB" id="8119704at2759"/>
<evidence type="ECO:0000259" key="1">
    <source>
        <dbReference type="Pfam" id="PF00561"/>
    </source>
</evidence>
<dbReference type="AlphaFoldDB" id="Q1K6K0"/>
<dbReference type="PANTHER" id="PTHR43798:SF5">
    <property type="entry name" value="MONOACYLGLYCEROL LIPASE ABHD6"/>
    <property type="match status" value="1"/>
</dbReference>
<dbReference type="SUPFAM" id="SSF53474">
    <property type="entry name" value="alpha/beta-Hydrolases"/>
    <property type="match status" value="1"/>
</dbReference>
<dbReference type="InParanoid" id="Q1K6K0"/>
<reference evidence="2 3" key="1">
    <citation type="journal article" date="2003" name="Nature">
        <title>The genome sequence of the filamentous fungus Neurospora crassa.</title>
        <authorList>
            <person name="Galagan J.E."/>
            <person name="Calvo S.E."/>
            <person name="Borkovich K.A."/>
            <person name="Selker E.U."/>
            <person name="Read N.D."/>
            <person name="Jaffe D."/>
            <person name="FitzHugh W."/>
            <person name="Ma L.J."/>
            <person name="Smirnov S."/>
            <person name="Purcell S."/>
            <person name="Rehman B."/>
            <person name="Elkins T."/>
            <person name="Engels R."/>
            <person name="Wang S."/>
            <person name="Nielsen C.B."/>
            <person name="Butler J."/>
            <person name="Endrizzi M."/>
            <person name="Qui D."/>
            <person name="Ianakiev P."/>
            <person name="Bell-Pedersen D."/>
            <person name="Nelson M.A."/>
            <person name="Werner-Washburne M."/>
            <person name="Selitrennikoff C.P."/>
            <person name="Kinsey J.A."/>
            <person name="Braun E.L."/>
            <person name="Zelter A."/>
            <person name="Schulte U."/>
            <person name="Kothe G.O."/>
            <person name="Jedd G."/>
            <person name="Mewes W."/>
            <person name="Staben C."/>
            <person name="Marcotte E."/>
            <person name="Greenberg D."/>
            <person name="Roy A."/>
            <person name="Foley K."/>
            <person name="Naylor J."/>
            <person name="Stange-Thomann N."/>
            <person name="Barrett R."/>
            <person name="Gnerre S."/>
            <person name="Kamal M."/>
            <person name="Kamvysselis M."/>
            <person name="Mauceli E."/>
            <person name="Bielke C."/>
            <person name="Rudd S."/>
            <person name="Frishman D."/>
            <person name="Krystofova S."/>
            <person name="Rasmussen C."/>
            <person name="Metzenberg R.L."/>
            <person name="Perkins D.D."/>
            <person name="Kroken S."/>
            <person name="Cogoni C."/>
            <person name="Macino G."/>
            <person name="Catcheside D."/>
            <person name="Li W."/>
            <person name="Pratt R.J."/>
            <person name="Osmani S.A."/>
            <person name="DeSouza C.P."/>
            <person name="Glass L."/>
            <person name="Orbach M.J."/>
            <person name="Berglund J.A."/>
            <person name="Voelker R."/>
            <person name="Yarden O."/>
            <person name="Plamann M."/>
            <person name="Seiler S."/>
            <person name="Dunlap J."/>
            <person name="Radford A."/>
            <person name="Aramayo R."/>
            <person name="Natvig D.O."/>
            <person name="Alex L.A."/>
            <person name="Mannhaupt G."/>
            <person name="Ebbole D.J."/>
            <person name="Freitag M."/>
            <person name="Paulsen I."/>
            <person name="Sachs M.S."/>
            <person name="Lander E.S."/>
            <person name="Nusbaum C."/>
            <person name="Birren B."/>
        </authorList>
    </citation>
    <scope>NUCLEOTIDE SEQUENCE [LARGE SCALE GENOMIC DNA]</scope>
    <source>
        <strain evidence="3">ATCC 24698 / 74-OR23-1A / CBS 708.71 / DSM 1257 / FGSC 987</strain>
    </source>
</reference>
<dbReference type="Gene3D" id="3.40.50.1820">
    <property type="entry name" value="alpha/beta hydrolase"/>
    <property type="match status" value="1"/>
</dbReference>
<dbReference type="InterPro" id="IPR000073">
    <property type="entry name" value="AB_hydrolase_1"/>
</dbReference>
<dbReference type="GO" id="GO:0047372">
    <property type="term" value="F:monoacylglycerol lipase activity"/>
    <property type="evidence" value="ECO:0000318"/>
    <property type="project" value="GO_Central"/>
</dbReference>
<dbReference type="Proteomes" id="UP000001805">
    <property type="component" value="Chromosome 2, Linkage Group V"/>
</dbReference>
<dbReference type="Pfam" id="PF00561">
    <property type="entry name" value="Abhydrolase_1"/>
    <property type="match status" value="1"/>
</dbReference>
<sequence length="354" mass="39141">MLFSGQPGVYFLDPSLHRIKCLQIPPIQLLSYKLLTNIQIHQRNEKMASFSTAQDLFIPLGKDGQRMSYRLLGPSPSSSGKIPLVMLMGFRGTMDQWDPALIDPLAAQRPVILTDIPGVGRSEGAVPLSITEWAQSVVDLLIVMRIPQVDVFGYSMGGCNAQMVALIAEEYSGGKVKVRRLVLAGTTPSDGQGVKRFKREELEAFQRLAAAQTVEQQKEAFMKGFFGRCSEKSWAEGKKSWKRIAGARKKTMGQLGKEGSRRQGIAFAKFMGEGSLEKLKGLKMPVLIANGCQDLLLPTENSYLMYKTLPNAYLHLYPDSGHGFLYQYADHFSSLVNLFLDGEKLGATLTPSKL</sequence>
<protein>
    <recommendedName>
        <fullName evidence="1">AB hydrolase-1 domain-containing protein</fullName>
    </recommendedName>
</protein>
<name>Q1K6K0_NEUCR</name>